<protein>
    <submittedName>
        <fullName evidence="1">Uncharacterized protein</fullName>
    </submittedName>
</protein>
<dbReference type="EMBL" id="CM042883">
    <property type="protein sequence ID" value="KAI4372627.1"/>
    <property type="molecule type" value="Genomic_DNA"/>
</dbReference>
<proteinExistence type="predicted"/>
<sequence>MGISSRRQRGLKRRRTPEAFEGRGKSSKGSERRAAECFSPEVGREESATEKDEDVLVDAGMHKEPSVYENLLMKLGSDNKVLSDAYRRRLRREEGESDTEEEEGYPESFDDTYIERSNEETEDESAGEEAGTVEETDSVDNDSIESEETDAEDGCESSDSEEEYQMEASCSGTGHSISLSSFSSHMGHTLSNEEINEVSEKRQKYNWEVPDPDLPNCKWIGTRECLKIPGPGWLVWLGKGSIVCDKNWIFESNLKPALFKHWLSTYKESGGHTFHASKERMLFSIFNSYRDVLNCNKKPFYLKGQREDSSTMNAYIMHSLNHIFKTRDLVTKNNSKLSKNQESTKEDLLHNNEMFLDQGFTRAKVLILLPLRSVAYRVVRRLIQLVPPSHKVNVEHMARFMEDFGGGADENEDPDKMNGPGQKSSKPSDFTALFNGNTDDHFMIGIKFTRKSIKLYNDFYKSDMIVASPLGLITKIGEAEREKEKNVDYLSSIEVLIIDYADIIAMQNWAHVKTVVEQLNQLPSKQLGTDVMRVRPWYLDGNARFYRQSIVLGHYLNPDMNALFNRNFVNYEGKVKLACEYKGVLSKVLLQVRQVYERFPADSIESADDARLQYFSEKVFPKIKDSTQGGVMLFTSSYFEFVRLRSFLKSQSASFCLLGEYTKQSDISRSRLWFFEGTQKIMLYTERAHFYHRYKIRGIKSLIIYSLPERKEFYPEIVNLLEGSEEMTCSVLFSRFDHLRLERIVGSASAKRMVTSDKSVFVFC</sequence>
<name>A0ACB9R0R5_9MYRT</name>
<reference evidence="2" key="1">
    <citation type="journal article" date="2023" name="Front. Plant Sci.">
        <title>Chromosomal-level genome assembly of Melastoma candidum provides insights into trichome evolution.</title>
        <authorList>
            <person name="Zhong Y."/>
            <person name="Wu W."/>
            <person name="Sun C."/>
            <person name="Zou P."/>
            <person name="Liu Y."/>
            <person name="Dai S."/>
            <person name="Zhou R."/>
        </authorList>
    </citation>
    <scope>NUCLEOTIDE SEQUENCE [LARGE SCALE GENOMIC DNA]</scope>
</reference>
<evidence type="ECO:0000313" key="1">
    <source>
        <dbReference type="EMBL" id="KAI4372627.1"/>
    </source>
</evidence>
<evidence type="ECO:0000313" key="2">
    <source>
        <dbReference type="Proteomes" id="UP001057402"/>
    </source>
</evidence>
<gene>
    <name evidence="1" type="ORF">MLD38_010834</name>
</gene>
<comment type="caution">
    <text evidence="1">The sequence shown here is derived from an EMBL/GenBank/DDBJ whole genome shotgun (WGS) entry which is preliminary data.</text>
</comment>
<accession>A0ACB9R0R5</accession>
<organism evidence="1 2">
    <name type="scientific">Melastoma candidum</name>
    <dbReference type="NCBI Taxonomy" id="119954"/>
    <lineage>
        <taxon>Eukaryota</taxon>
        <taxon>Viridiplantae</taxon>
        <taxon>Streptophyta</taxon>
        <taxon>Embryophyta</taxon>
        <taxon>Tracheophyta</taxon>
        <taxon>Spermatophyta</taxon>
        <taxon>Magnoliopsida</taxon>
        <taxon>eudicotyledons</taxon>
        <taxon>Gunneridae</taxon>
        <taxon>Pentapetalae</taxon>
        <taxon>rosids</taxon>
        <taxon>malvids</taxon>
        <taxon>Myrtales</taxon>
        <taxon>Melastomataceae</taxon>
        <taxon>Melastomatoideae</taxon>
        <taxon>Melastomateae</taxon>
        <taxon>Melastoma</taxon>
    </lineage>
</organism>
<dbReference type="Proteomes" id="UP001057402">
    <property type="component" value="Chromosome 4"/>
</dbReference>
<keyword evidence="2" id="KW-1185">Reference proteome</keyword>